<dbReference type="GO" id="GO:0055085">
    <property type="term" value="P:transmembrane transport"/>
    <property type="evidence" value="ECO:0007669"/>
    <property type="project" value="InterPro"/>
</dbReference>
<dbReference type="PATRIC" id="fig|1195236.3.peg.4364"/>
<gene>
    <name evidence="9" type="ORF">CTER_4192</name>
</gene>
<evidence type="ECO:0000256" key="5">
    <source>
        <dbReference type="ARBA" id="ARBA00022989"/>
    </source>
</evidence>
<keyword evidence="10" id="KW-1185">Reference proteome</keyword>
<feature type="transmembrane region" description="Helical" evidence="7">
    <location>
        <begin position="127"/>
        <end position="148"/>
    </location>
</feature>
<keyword evidence="3" id="KW-1003">Cell membrane</keyword>
<evidence type="ECO:0000256" key="7">
    <source>
        <dbReference type="RuleBase" id="RU363032"/>
    </source>
</evidence>
<reference evidence="9 10" key="1">
    <citation type="journal article" date="2013" name="Genome Announc.">
        <title>Draft Genome Sequence of the Cellulolytic, Mesophilic, Anaerobic Bacterium Clostridium termitidis Strain CT1112 (DSM 5398).</title>
        <authorList>
            <person name="Lal S."/>
            <person name="Ramachandran U."/>
            <person name="Zhang X."/>
            <person name="Munir R."/>
            <person name="Sparling R."/>
            <person name="Levin D.B."/>
        </authorList>
    </citation>
    <scope>NUCLEOTIDE SEQUENCE [LARGE SCALE GENOMIC DNA]</scope>
    <source>
        <strain evidence="9 10">CT1112</strain>
    </source>
</reference>
<dbReference type="GO" id="GO:0005886">
    <property type="term" value="C:plasma membrane"/>
    <property type="evidence" value="ECO:0007669"/>
    <property type="project" value="UniProtKB-SubCell"/>
</dbReference>
<dbReference type="EMBL" id="AORV01000060">
    <property type="protein sequence ID" value="EMS70034.1"/>
    <property type="molecule type" value="Genomic_DNA"/>
</dbReference>
<evidence type="ECO:0000259" key="8">
    <source>
        <dbReference type="PROSITE" id="PS50928"/>
    </source>
</evidence>
<feature type="transmembrane region" description="Helical" evidence="7">
    <location>
        <begin position="277"/>
        <end position="299"/>
    </location>
</feature>
<dbReference type="Proteomes" id="UP000014155">
    <property type="component" value="Unassembled WGS sequence"/>
</dbReference>
<dbReference type="CDD" id="cd06261">
    <property type="entry name" value="TM_PBP2"/>
    <property type="match status" value="1"/>
</dbReference>
<comment type="similarity">
    <text evidence="7">Belongs to the binding-protein-dependent transport system permease family.</text>
</comment>
<proteinExistence type="inferred from homology"/>
<dbReference type="SUPFAM" id="SSF161098">
    <property type="entry name" value="MetI-like"/>
    <property type="match status" value="1"/>
</dbReference>
<dbReference type="AlphaFoldDB" id="S0FLI8"/>
<evidence type="ECO:0000256" key="4">
    <source>
        <dbReference type="ARBA" id="ARBA00022692"/>
    </source>
</evidence>
<comment type="subcellular location">
    <subcellularLocation>
        <location evidence="1 7">Cell membrane</location>
        <topology evidence="1 7">Multi-pass membrane protein</topology>
    </subcellularLocation>
</comment>
<dbReference type="Gene3D" id="1.10.3720.10">
    <property type="entry name" value="MetI-like"/>
    <property type="match status" value="1"/>
</dbReference>
<dbReference type="PANTHER" id="PTHR43227:SF11">
    <property type="entry name" value="BLL4140 PROTEIN"/>
    <property type="match status" value="1"/>
</dbReference>
<dbReference type="InterPro" id="IPR000515">
    <property type="entry name" value="MetI-like"/>
</dbReference>
<organism evidence="9 10">
    <name type="scientific">Ruminiclostridium cellobioparum subsp. termitidis CT1112</name>
    <dbReference type="NCBI Taxonomy" id="1195236"/>
    <lineage>
        <taxon>Bacteria</taxon>
        <taxon>Bacillati</taxon>
        <taxon>Bacillota</taxon>
        <taxon>Clostridia</taxon>
        <taxon>Eubacteriales</taxon>
        <taxon>Oscillospiraceae</taxon>
        <taxon>Ruminiclostridium</taxon>
    </lineage>
</organism>
<keyword evidence="6 7" id="KW-0472">Membrane</keyword>
<dbReference type="InterPro" id="IPR035906">
    <property type="entry name" value="MetI-like_sf"/>
</dbReference>
<protein>
    <submittedName>
        <fullName evidence="9">ABC-type polysaccharide transport system, permease component</fullName>
    </submittedName>
</protein>
<evidence type="ECO:0000313" key="10">
    <source>
        <dbReference type="Proteomes" id="UP000014155"/>
    </source>
</evidence>
<evidence type="ECO:0000256" key="1">
    <source>
        <dbReference type="ARBA" id="ARBA00004651"/>
    </source>
</evidence>
<keyword evidence="2 7" id="KW-0813">Transport</keyword>
<feature type="domain" description="ABC transmembrane type-1" evidence="8">
    <location>
        <begin position="82"/>
        <end position="296"/>
    </location>
</feature>
<dbReference type="PROSITE" id="PS50928">
    <property type="entry name" value="ABC_TM1"/>
    <property type="match status" value="1"/>
</dbReference>
<feature type="transmembrane region" description="Helical" evidence="7">
    <location>
        <begin position="85"/>
        <end position="107"/>
    </location>
</feature>
<name>S0FLI8_RUMCE</name>
<feature type="transmembrane region" description="Helical" evidence="7">
    <location>
        <begin position="21"/>
        <end position="42"/>
    </location>
</feature>
<dbReference type="STRING" id="1195236.CTER_4192"/>
<feature type="transmembrane region" description="Helical" evidence="7">
    <location>
        <begin position="168"/>
        <end position="192"/>
    </location>
</feature>
<sequence>MKETTRHIKRSIISSDIKRNKYIYLMVLAVVVWYVIFCYVPMYGTVIAFKKYSVGLGIFKSSWVGIDNFTAFFRDVNSWRIIKNTLLISIYDILWGFPAPIILALLLNEVKNKFFKRTVQTLTYLPYFISTVVVCGIIVDFTSSSGLINQLISSFGFEKTNLLSQSGLFRTIFISTNIWQSIGWNSIIYLAALSNIDPGLYEAAVMDGAGKWKQLIHVTLPGLTSTIMVLLILRMGSIMSIGFEKIILLYNPLTYETADVISSYVYRRGLLNADYSYSTAIGLFNSVINLLFLVGANWLSKKYTENSLW</sequence>
<dbReference type="Pfam" id="PF00528">
    <property type="entry name" value="BPD_transp_1"/>
    <property type="match status" value="1"/>
</dbReference>
<dbReference type="eggNOG" id="COG4209">
    <property type="taxonomic scope" value="Bacteria"/>
</dbReference>
<dbReference type="RefSeq" id="WP_004629070.1">
    <property type="nucleotide sequence ID" value="NZ_AORV01000060.1"/>
</dbReference>
<accession>S0FLI8</accession>
<dbReference type="PANTHER" id="PTHR43227">
    <property type="entry name" value="BLL4140 PROTEIN"/>
    <property type="match status" value="1"/>
</dbReference>
<keyword evidence="5 7" id="KW-1133">Transmembrane helix</keyword>
<evidence type="ECO:0000313" key="9">
    <source>
        <dbReference type="EMBL" id="EMS70034.1"/>
    </source>
</evidence>
<evidence type="ECO:0000256" key="2">
    <source>
        <dbReference type="ARBA" id="ARBA00022448"/>
    </source>
</evidence>
<feature type="transmembrane region" description="Helical" evidence="7">
    <location>
        <begin position="212"/>
        <end position="233"/>
    </location>
</feature>
<keyword evidence="4 7" id="KW-0812">Transmembrane</keyword>
<evidence type="ECO:0000256" key="3">
    <source>
        <dbReference type="ARBA" id="ARBA00022475"/>
    </source>
</evidence>
<evidence type="ECO:0000256" key="6">
    <source>
        <dbReference type="ARBA" id="ARBA00023136"/>
    </source>
</evidence>
<comment type="caution">
    <text evidence="9">The sequence shown here is derived from an EMBL/GenBank/DDBJ whole genome shotgun (WGS) entry which is preliminary data.</text>
</comment>
<dbReference type="InterPro" id="IPR050809">
    <property type="entry name" value="UgpAE/MalFG_permease"/>
</dbReference>